<dbReference type="Gene3D" id="2.60.40.2700">
    <property type="match status" value="1"/>
</dbReference>
<reference evidence="4" key="1">
    <citation type="submission" date="2016-12" db="EMBL/GenBank/DDBJ databases">
        <authorList>
            <person name="Varghese N."/>
            <person name="Submissions S."/>
        </authorList>
    </citation>
    <scope>NUCLEOTIDE SEQUENCE [LARGE SCALE GENOMIC DNA]</scope>
    <source>
        <strain evidence="4">DSM 45599</strain>
    </source>
</reference>
<dbReference type="STRING" id="709881.SAMN04489832_2291"/>
<accession>A0A1N5WBP8</accession>
<dbReference type="Pfam" id="PF17390">
    <property type="entry name" value="Bac_rhamnosid_C"/>
    <property type="match status" value="1"/>
</dbReference>
<feature type="domain" description="Alpha-L-rhamnosidase C-terminal" evidence="2">
    <location>
        <begin position="795"/>
        <end position="868"/>
    </location>
</feature>
<dbReference type="Proteomes" id="UP000185124">
    <property type="component" value="Unassembled WGS sequence"/>
</dbReference>
<dbReference type="RefSeq" id="WP_074311149.1">
    <property type="nucleotide sequence ID" value="NZ_FSQT01000001.1"/>
</dbReference>
<dbReference type="EMBL" id="FSQT01000001">
    <property type="protein sequence ID" value="SIM82085.1"/>
    <property type="molecule type" value="Genomic_DNA"/>
</dbReference>
<dbReference type="AlphaFoldDB" id="A0A1N5WBP8"/>
<evidence type="ECO:0000259" key="2">
    <source>
        <dbReference type="Pfam" id="PF17390"/>
    </source>
</evidence>
<dbReference type="SUPFAM" id="SSF48208">
    <property type="entry name" value="Six-hairpin glycosidases"/>
    <property type="match status" value="1"/>
</dbReference>
<gene>
    <name evidence="3" type="ORF">SAMN04489832_2291</name>
</gene>
<dbReference type="InterPro" id="IPR012341">
    <property type="entry name" value="6hp_glycosidase-like_sf"/>
</dbReference>
<dbReference type="PANTHER" id="PTHR34987">
    <property type="entry name" value="C, PUTATIVE (AFU_ORTHOLOGUE AFUA_3G02880)-RELATED"/>
    <property type="match status" value="1"/>
</dbReference>
<evidence type="ECO:0000313" key="4">
    <source>
        <dbReference type="Proteomes" id="UP000185124"/>
    </source>
</evidence>
<dbReference type="InterPro" id="IPR035396">
    <property type="entry name" value="Bac_rhamnosid6H"/>
</dbReference>
<evidence type="ECO:0000259" key="1">
    <source>
        <dbReference type="Pfam" id="PF17389"/>
    </source>
</evidence>
<sequence length="989" mass="103294">MAFTTLAALPAHAADALPAHAAEEPEWQGEVLGTGETDLRPEVVAGAFGDVANAEALTAGGSGSATLTWDGTGVAPYVILDYGPVVGGLPYFTVESTSGDVGVRTAYSESLKYVIRKNESQLVKAASAGAETVYVTNTTQMTVGQSLLIGTGENQESATILAVGQAAVTTTAFAPIAAGATNVEVTTTANLPVGAELLIGSGAAQQSVTITAVGRTSSQTTLVADASAGATNIKVASVVGRQVGDVLDVGGENVTVTSVGTAGAAGTGLGVTALTANHVATSPVIFHGSGLSFTPAVTAAFDAGTTLRNPRTGVTVSPLTKDHATDSAVTSSPGNVVGDNAGYLGAGVGSPRNRVTQVSGAGTYTTPANALQGGIRFHAVTLTTPGTVSISDVGVVSKFPNYGPDDYKGWFLSSDEVLNDIWYTGAYTVDTNMVPAGAQNNSTFPVILDGAKRDRRIWAGDLFNAGRSTYTAFGYGPQGSEYISNSIGVLGSRQAANGSVPGESANWTSVPAVAQFYSTAYSIYFPVGLVDNYRYTGDLDFAISQYGRLRAQMDYNLSLTNADGLIVTTSGSDGRDWDFYDGGRAGTVTATNVLYYRALSEAAWLAGHMIENVPTNAEAATWAADKAAWEARANQVKASINATLFDAERGVYRMSNVNTGNKSGNAVPQDANSMAVLWGVAPEEKVSGILDYLKNNLWGEQGPQPFSPDANNSTLISTHISGFELAARYEAGNTEDALALTKTLWARMANPSDPFYTGAFWENHQQNGDLTDANKSLAHSWASGPTWNMSAYLLGVKPVEPGFATWTVKPHLSDLEWSEGQVPTPSGDIKVKWSQDDDEVVELDVTVPDGTSGEIWVPLAAENSVSVGSEGATFKGREDGYDVYEVADGGDYSFTSAVTIKADTPVIEGDLKVGGTLTVTGDWSPNSTQLTYDWYRIGAPTPIQSGTSDSYVLTDRDKNRRIYVEVTGSFGTRPPLTVQTDTTGKVAKE</sequence>
<organism evidence="3 4">
    <name type="scientific">Micromonospora cremea</name>
    <dbReference type="NCBI Taxonomy" id="709881"/>
    <lineage>
        <taxon>Bacteria</taxon>
        <taxon>Bacillati</taxon>
        <taxon>Actinomycetota</taxon>
        <taxon>Actinomycetes</taxon>
        <taxon>Micromonosporales</taxon>
        <taxon>Micromonosporaceae</taxon>
        <taxon>Micromonospora</taxon>
    </lineage>
</organism>
<dbReference type="Gene3D" id="2.60.420.10">
    <property type="entry name" value="Maltose phosphorylase, domain 3"/>
    <property type="match status" value="1"/>
</dbReference>
<dbReference type="GO" id="GO:0005975">
    <property type="term" value="P:carbohydrate metabolic process"/>
    <property type="evidence" value="ECO:0007669"/>
    <property type="project" value="InterPro"/>
</dbReference>
<dbReference type="Pfam" id="PF17389">
    <property type="entry name" value="Bac_rhamnosid6H"/>
    <property type="match status" value="1"/>
</dbReference>
<name>A0A1N5WBP8_9ACTN</name>
<feature type="domain" description="Alpha-L-rhamnosidase six-hairpin glycosidase" evidence="1">
    <location>
        <begin position="408"/>
        <end position="685"/>
    </location>
</feature>
<dbReference type="InterPro" id="IPR008928">
    <property type="entry name" value="6-hairpin_glycosidase_sf"/>
</dbReference>
<protein>
    <submittedName>
        <fullName evidence="3">Alpha-L-rhamnosidase</fullName>
    </submittedName>
</protein>
<dbReference type="InterPro" id="IPR035398">
    <property type="entry name" value="Bac_rhamnosid_C"/>
</dbReference>
<evidence type="ECO:0000313" key="3">
    <source>
        <dbReference type="EMBL" id="SIM82085.1"/>
    </source>
</evidence>
<dbReference type="OrthoDB" id="9815108at2"/>
<dbReference type="Gene3D" id="1.50.10.10">
    <property type="match status" value="1"/>
</dbReference>
<dbReference type="PANTHER" id="PTHR34987:SF4">
    <property type="entry name" value="ALPHA-L-RHAMNOSIDASE C-TERMINAL DOMAIN-CONTAINING PROTEIN"/>
    <property type="match status" value="1"/>
</dbReference>
<keyword evidence="4" id="KW-1185">Reference proteome</keyword>
<proteinExistence type="predicted"/>